<feature type="chain" id="PRO_5046046580" evidence="1">
    <location>
        <begin position="21"/>
        <end position="183"/>
    </location>
</feature>
<keyword evidence="1" id="KW-0732">Signal</keyword>
<dbReference type="SUPFAM" id="SSF81901">
    <property type="entry name" value="HCP-like"/>
    <property type="match status" value="1"/>
</dbReference>
<dbReference type="Proteomes" id="UP001596425">
    <property type="component" value="Unassembled WGS sequence"/>
</dbReference>
<reference evidence="3" key="1">
    <citation type="journal article" date="2019" name="Int. J. Syst. Evol. Microbiol.">
        <title>The Global Catalogue of Microorganisms (GCM) 10K type strain sequencing project: providing services to taxonomists for standard genome sequencing and annotation.</title>
        <authorList>
            <consortium name="The Broad Institute Genomics Platform"/>
            <consortium name="The Broad Institute Genome Sequencing Center for Infectious Disease"/>
            <person name="Wu L."/>
            <person name="Ma J."/>
        </authorList>
    </citation>
    <scope>NUCLEOTIDE SEQUENCE [LARGE SCALE GENOMIC DNA]</scope>
    <source>
        <strain evidence="3">CGMCC 1.13718</strain>
    </source>
</reference>
<dbReference type="InterPro" id="IPR006597">
    <property type="entry name" value="Sel1-like"/>
</dbReference>
<gene>
    <name evidence="2" type="ORF">ACFQBM_13410</name>
</gene>
<evidence type="ECO:0000256" key="1">
    <source>
        <dbReference type="SAM" id="SignalP"/>
    </source>
</evidence>
<sequence>MIRKISTIILSYILSTSLLADVPAEEAKKINETYSALINKKAFCAAKEIIYERQLDDDPAAHYQRGLFHYLGYCGEKNSGKAFKEFELSARLGHIDSAYYVGLMYYFGEGVDHNIDLASSIFFLLLKHGHSKTELLVEKLRDKGLINEEIFEESMKNPNFKSIQEAIEECKAGSKSNFCIQEK</sequence>
<dbReference type="Gene3D" id="1.25.40.10">
    <property type="entry name" value="Tetratricopeptide repeat domain"/>
    <property type="match status" value="1"/>
</dbReference>
<dbReference type="EMBL" id="JBHSVR010000001">
    <property type="protein sequence ID" value="MFC6634292.1"/>
    <property type="molecule type" value="Genomic_DNA"/>
</dbReference>
<evidence type="ECO:0000313" key="2">
    <source>
        <dbReference type="EMBL" id="MFC6634292.1"/>
    </source>
</evidence>
<feature type="signal peptide" evidence="1">
    <location>
        <begin position="1"/>
        <end position="20"/>
    </location>
</feature>
<protein>
    <submittedName>
        <fullName evidence="2">Tetratricopeptide repeat protein</fullName>
    </submittedName>
</protein>
<name>A0ABW1YQD6_9GAMM</name>
<proteinExistence type="predicted"/>
<keyword evidence="3" id="KW-1185">Reference proteome</keyword>
<accession>A0ABW1YQD6</accession>
<dbReference type="InterPro" id="IPR011990">
    <property type="entry name" value="TPR-like_helical_dom_sf"/>
</dbReference>
<organism evidence="2 3">
    <name type="scientific">Microbulbifer taiwanensis</name>
    <dbReference type="NCBI Taxonomy" id="986746"/>
    <lineage>
        <taxon>Bacteria</taxon>
        <taxon>Pseudomonadati</taxon>
        <taxon>Pseudomonadota</taxon>
        <taxon>Gammaproteobacteria</taxon>
        <taxon>Cellvibrionales</taxon>
        <taxon>Microbulbiferaceae</taxon>
        <taxon>Microbulbifer</taxon>
    </lineage>
</organism>
<dbReference type="RefSeq" id="WP_193195198.1">
    <property type="nucleotide sequence ID" value="NZ_JACZFR010000096.1"/>
</dbReference>
<dbReference type="SMART" id="SM00671">
    <property type="entry name" value="SEL1"/>
    <property type="match status" value="2"/>
</dbReference>
<comment type="caution">
    <text evidence="2">The sequence shown here is derived from an EMBL/GenBank/DDBJ whole genome shotgun (WGS) entry which is preliminary data.</text>
</comment>
<evidence type="ECO:0000313" key="3">
    <source>
        <dbReference type="Proteomes" id="UP001596425"/>
    </source>
</evidence>